<organism evidence="2 3">
    <name type="scientific">Thermoanaerobacterium butyriciformans</name>
    <dbReference type="NCBI Taxonomy" id="1702242"/>
    <lineage>
        <taxon>Bacteria</taxon>
        <taxon>Bacillati</taxon>
        <taxon>Bacillota</taxon>
        <taxon>Clostridia</taxon>
        <taxon>Thermoanaerobacterales</taxon>
        <taxon>Thermoanaerobacteraceae</taxon>
        <taxon>Thermoanaerobacterium</taxon>
    </lineage>
</organism>
<dbReference type="RefSeq" id="WP_209454632.1">
    <property type="nucleotide sequence ID" value="NZ_JAGGLT010000031.1"/>
</dbReference>
<reference evidence="2" key="1">
    <citation type="submission" date="2021-03" db="EMBL/GenBank/DDBJ databases">
        <title>Genomic Encyclopedia of Type Strains, Phase IV (KMG-IV): sequencing the most valuable type-strain genomes for metagenomic binning, comparative biology and taxonomic classification.</title>
        <authorList>
            <person name="Goeker M."/>
        </authorList>
    </citation>
    <scope>NUCLEOTIDE SEQUENCE</scope>
    <source>
        <strain evidence="2">DSM 101588</strain>
    </source>
</reference>
<dbReference type="GO" id="GO:0051301">
    <property type="term" value="P:cell division"/>
    <property type="evidence" value="ECO:0007669"/>
    <property type="project" value="UniProtKB-KW"/>
</dbReference>
<dbReference type="EMBL" id="JAGGLT010000031">
    <property type="protein sequence ID" value="MBP2072951.1"/>
    <property type="molecule type" value="Genomic_DNA"/>
</dbReference>
<feature type="coiled-coil region" evidence="1">
    <location>
        <begin position="335"/>
        <end position="439"/>
    </location>
</feature>
<gene>
    <name evidence="2" type="ORF">J2Z80_002495</name>
</gene>
<dbReference type="Proteomes" id="UP001166402">
    <property type="component" value="Unassembled WGS sequence"/>
</dbReference>
<name>A0ABS4NH01_9THEO</name>
<protein>
    <submittedName>
        <fullName evidence="2">FtsZ-binding cell division protein ZapB</fullName>
    </submittedName>
</protein>
<keyword evidence="1" id="KW-0175">Coiled coil</keyword>
<evidence type="ECO:0000313" key="2">
    <source>
        <dbReference type="EMBL" id="MBP2072951.1"/>
    </source>
</evidence>
<keyword evidence="2" id="KW-0132">Cell division</keyword>
<accession>A0ABS4NH01</accession>
<keyword evidence="3" id="KW-1185">Reference proteome</keyword>
<evidence type="ECO:0000256" key="1">
    <source>
        <dbReference type="SAM" id="Coils"/>
    </source>
</evidence>
<sequence>MDKVLLKCEGRKYQLSLKQNVITLFESGENPSEISLIDNALSDFDAAFNMDKNIVITYYSKEQNIVLATLTSDNKIAKKILYHYNDKTIYIDNFRLIICNDDVHVFFMEHNLSNPKKILLKHYIFNGALKVNEVAAINNIQIKPFYSVAFDKFGILHLVYVTTENTQKIYYTTFINNMWTLKTTVSEAVSIECPNIKIDDKRNIHICWVEENIIKELKYRKKIDGGWPKGSWDKKITLSFSDTILGPCINIIDSNIWCTWIQQNTFYSAISSDGGNSFSRPFKLAEKPSSYELVKKIEPSSEKIIYANQDGDELPFDSDKNDISYDKDSYFTFYIKEVQEYLSTLSKKIENLQKEKIHLERNLNQKSYEIALKNRNIEELKENIKKIYEDRVKYTSKIDNLNSVYNNVLSENEKLKKQIKDLQNKILILNSKLNEKVENGTIDKIKTIFFGKSNEHL</sequence>
<proteinExistence type="predicted"/>
<evidence type="ECO:0000313" key="3">
    <source>
        <dbReference type="Proteomes" id="UP001166402"/>
    </source>
</evidence>
<comment type="caution">
    <text evidence="2">The sequence shown here is derived from an EMBL/GenBank/DDBJ whole genome shotgun (WGS) entry which is preliminary data.</text>
</comment>
<keyword evidence="2" id="KW-0131">Cell cycle</keyword>